<keyword evidence="10" id="KW-0411">Iron-sulfur</keyword>
<keyword evidence="9" id="KW-0408">Iron</keyword>
<dbReference type="SFLD" id="SFLDS00029">
    <property type="entry name" value="Radical_SAM"/>
    <property type="match status" value="1"/>
</dbReference>
<dbReference type="GO" id="GO:0043365">
    <property type="term" value="F:[formate-C-acetyltransferase]-activating enzyme activity"/>
    <property type="evidence" value="ECO:0007669"/>
    <property type="project" value="InterPro"/>
</dbReference>
<keyword evidence="6" id="KW-0949">S-adenosyl-L-methionine</keyword>
<evidence type="ECO:0000256" key="3">
    <source>
        <dbReference type="ARBA" id="ARBA00009777"/>
    </source>
</evidence>
<dbReference type="EMBL" id="VUMT01000007">
    <property type="protein sequence ID" value="MSS63464.1"/>
    <property type="molecule type" value="Genomic_DNA"/>
</dbReference>
<dbReference type="CDD" id="cd01335">
    <property type="entry name" value="Radical_SAM"/>
    <property type="match status" value="1"/>
</dbReference>
<dbReference type="InterPro" id="IPR013785">
    <property type="entry name" value="Aldolase_TIM"/>
</dbReference>
<dbReference type="InterPro" id="IPR034457">
    <property type="entry name" value="Organic_radical-activating"/>
</dbReference>
<dbReference type="RefSeq" id="WP_154518805.1">
    <property type="nucleotide sequence ID" value="NZ_VUMT01000007.1"/>
</dbReference>
<dbReference type="InterPro" id="IPR058240">
    <property type="entry name" value="rSAM_sf"/>
</dbReference>
<dbReference type="SUPFAM" id="SSF102114">
    <property type="entry name" value="Radical SAM enzymes"/>
    <property type="match status" value="1"/>
</dbReference>
<evidence type="ECO:0000256" key="11">
    <source>
        <dbReference type="ARBA" id="ARBA00047365"/>
    </source>
</evidence>
<dbReference type="SFLD" id="SFLDG01063">
    <property type="entry name" value="activating_enzymes__group_1"/>
    <property type="match status" value="1"/>
</dbReference>
<comment type="catalytic activity">
    <reaction evidence="11">
        <text>glycyl-[protein] + reduced [flavodoxin] + S-adenosyl-L-methionine = glycin-2-yl radical-[protein] + semiquinone [flavodoxin] + 5'-deoxyadenosine + L-methionine + H(+)</text>
        <dbReference type="Rhea" id="RHEA:61976"/>
        <dbReference type="Rhea" id="RHEA-COMP:10622"/>
        <dbReference type="Rhea" id="RHEA-COMP:14480"/>
        <dbReference type="Rhea" id="RHEA-COMP:15993"/>
        <dbReference type="Rhea" id="RHEA-COMP:15994"/>
        <dbReference type="ChEBI" id="CHEBI:15378"/>
        <dbReference type="ChEBI" id="CHEBI:17319"/>
        <dbReference type="ChEBI" id="CHEBI:29947"/>
        <dbReference type="ChEBI" id="CHEBI:32722"/>
        <dbReference type="ChEBI" id="CHEBI:57618"/>
        <dbReference type="ChEBI" id="CHEBI:57844"/>
        <dbReference type="ChEBI" id="CHEBI:59789"/>
        <dbReference type="ChEBI" id="CHEBI:140311"/>
    </reaction>
</comment>
<comment type="similarity">
    <text evidence="3 12">Belongs to the organic radical-activating enzymes family.</text>
</comment>
<dbReference type="Pfam" id="PF13353">
    <property type="entry name" value="Fer4_12"/>
    <property type="match status" value="1"/>
</dbReference>
<dbReference type="AlphaFoldDB" id="A0A6L5XXU5"/>
<evidence type="ECO:0000256" key="1">
    <source>
        <dbReference type="ARBA" id="ARBA00001966"/>
    </source>
</evidence>
<comment type="cofactor">
    <cofactor evidence="1">
        <name>[4Fe-4S] cluster</name>
        <dbReference type="ChEBI" id="CHEBI:49883"/>
    </cofactor>
</comment>
<evidence type="ECO:0000256" key="2">
    <source>
        <dbReference type="ARBA" id="ARBA00003852"/>
    </source>
</evidence>
<dbReference type="Gene3D" id="3.20.20.70">
    <property type="entry name" value="Aldolase class I"/>
    <property type="match status" value="1"/>
</dbReference>
<evidence type="ECO:0000256" key="12">
    <source>
        <dbReference type="PIRNR" id="PIRNR000368"/>
    </source>
</evidence>
<evidence type="ECO:0000313" key="13">
    <source>
        <dbReference type="EMBL" id="MSS63464.1"/>
    </source>
</evidence>
<evidence type="ECO:0000256" key="10">
    <source>
        <dbReference type="ARBA" id="ARBA00023014"/>
    </source>
</evidence>
<dbReference type="PIRSF" id="PIRSF000368">
    <property type="entry name" value="NrdG"/>
    <property type="match status" value="1"/>
</dbReference>
<dbReference type="Proteomes" id="UP000482209">
    <property type="component" value="Unassembled WGS sequence"/>
</dbReference>
<keyword evidence="5" id="KW-0004">4Fe-4S</keyword>
<organism evidence="13 14">
    <name type="scientific">Velocimicrobium porci</name>
    <dbReference type="NCBI Taxonomy" id="2606634"/>
    <lineage>
        <taxon>Bacteria</taxon>
        <taxon>Bacillati</taxon>
        <taxon>Bacillota</taxon>
        <taxon>Clostridia</taxon>
        <taxon>Lachnospirales</taxon>
        <taxon>Lachnospiraceae</taxon>
        <taxon>Velocimicrobium</taxon>
    </lineage>
</organism>
<protein>
    <recommendedName>
        <fullName evidence="4 12">Anaerobic ribonucleoside-triphosphate reductase-activating protein</fullName>
        <ecNumber evidence="12">1.97.1.-</ecNumber>
    </recommendedName>
</protein>
<dbReference type="PANTHER" id="PTHR30352:SF2">
    <property type="entry name" value="ANAEROBIC RIBONUCLEOSIDE-TRIPHOSPHATE REDUCTASE-ACTIVATING PROTEIN"/>
    <property type="match status" value="1"/>
</dbReference>
<evidence type="ECO:0000256" key="7">
    <source>
        <dbReference type="ARBA" id="ARBA00022723"/>
    </source>
</evidence>
<dbReference type="EC" id="1.97.1.-" evidence="12"/>
<name>A0A6L5XXU5_9FIRM</name>
<accession>A0A6L5XXU5</accession>
<dbReference type="InterPro" id="IPR012837">
    <property type="entry name" value="NrdG"/>
</dbReference>
<dbReference type="GO" id="GO:0046872">
    <property type="term" value="F:metal ion binding"/>
    <property type="evidence" value="ECO:0007669"/>
    <property type="project" value="UniProtKB-KW"/>
</dbReference>
<keyword evidence="7" id="KW-0479">Metal-binding</keyword>
<evidence type="ECO:0000256" key="8">
    <source>
        <dbReference type="ARBA" id="ARBA00023002"/>
    </source>
</evidence>
<keyword evidence="14" id="KW-1185">Reference proteome</keyword>
<dbReference type="PROSITE" id="PS01087">
    <property type="entry name" value="RADICAL_ACTIVATING"/>
    <property type="match status" value="1"/>
</dbReference>
<proteinExistence type="inferred from homology"/>
<evidence type="ECO:0000256" key="9">
    <source>
        <dbReference type="ARBA" id="ARBA00023004"/>
    </source>
</evidence>
<dbReference type="InterPro" id="IPR007197">
    <property type="entry name" value="rSAM"/>
</dbReference>
<gene>
    <name evidence="13" type="primary">nrdG</name>
    <name evidence="13" type="ORF">FYJ58_06175</name>
</gene>
<keyword evidence="8 12" id="KW-0560">Oxidoreductase</keyword>
<dbReference type="GO" id="GO:0051539">
    <property type="term" value="F:4 iron, 4 sulfur cluster binding"/>
    <property type="evidence" value="ECO:0007669"/>
    <property type="project" value="UniProtKB-KW"/>
</dbReference>
<evidence type="ECO:0000313" key="14">
    <source>
        <dbReference type="Proteomes" id="UP000482209"/>
    </source>
</evidence>
<sequence>MNYAGIKKMDVANGPGLRVTLFVSGCTHHCKGCFNKETWDFKYGEPFTEETEKLLLDYLKPDYIAGFTLLGGEPFERVNQEALTPFLKKVRETYPEKTIWCFTGYDFEKDIKGRMIGQWEHTEEMLSYIDILVDGEFKEELKNLNLRFKGSSNQRTIKVKESLEQGKIVFWEGSND</sequence>
<dbReference type="SFLD" id="SFLDF00299">
    <property type="entry name" value="anaerobic_ribonucleoside-triph"/>
    <property type="match status" value="1"/>
</dbReference>
<dbReference type="SFLD" id="SFLDG01066">
    <property type="entry name" value="organic_radical-activating_enz"/>
    <property type="match status" value="1"/>
</dbReference>
<dbReference type="NCBIfam" id="TIGR02491">
    <property type="entry name" value="NrdG"/>
    <property type="match status" value="1"/>
</dbReference>
<dbReference type="GO" id="GO:0004748">
    <property type="term" value="F:ribonucleoside-diphosphate reductase activity, thioredoxin disulfide as acceptor"/>
    <property type="evidence" value="ECO:0007669"/>
    <property type="project" value="TreeGrafter"/>
</dbReference>
<comment type="caution">
    <text evidence="13">The sequence shown here is derived from an EMBL/GenBank/DDBJ whole genome shotgun (WGS) entry which is preliminary data.</text>
</comment>
<evidence type="ECO:0000256" key="4">
    <source>
        <dbReference type="ARBA" id="ARBA00014281"/>
    </source>
</evidence>
<evidence type="ECO:0000256" key="6">
    <source>
        <dbReference type="ARBA" id="ARBA00022691"/>
    </source>
</evidence>
<reference evidence="13 14" key="1">
    <citation type="submission" date="2019-08" db="EMBL/GenBank/DDBJ databases">
        <title>In-depth cultivation of the pig gut microbiome towards novel bacterial diversity and tailored functional studies.</title>
        <authorList>
            <person name="Wylensek D."/>
            <person name="Hitch T.C.A."/>
            <person name="Clavel T."/>
        </authorList>
    </citation>
    <scope>NUCLEOTIDE SEQUENCE [LARGE SCALE GENOMIC DNA]</scope>
    <source>
        <strain evidence="13 14">WCA-693-APC-MOT-I</strain>
    </source>
</reference>
<dbReference type="PANTHER" id="PTHR30352">
    <property type="entry name" value="PYRUVATE FORMATE-LYASE-ACTIVATING ENZYME"/>
    <property type="match status" value="1"/>
</dbReference>
<dbReference type="InterPro" id="IPR001989">
    <property type="entry name" value="Radical_activat_CS"/>
</dbReference>
<evidence type="ECO:0000256" key="5">
    <source>
        <dbReference type="ARBA" id="ARBA00022485"/>
    </source>
</evidence>
<comment type="function">
    <text evidence="2 12">Activation of anaerobic ribonucleoside-triphosphate reductase under anaerobic conditions by generation of an organic free radical, using S-adenosylmethionine and reduced flavodoxin as cosubstrates to produce 5'-deoxy-adenosine.</text>
</comment>